<feature type="domain" description="YbaK/aminoacyl-tRNA synthetase-associated" evidence="1">
    <location>
        <begin position="28"/>
        <end position="151"/>
    </location>
</feature>
<evidence type="ECO:0000313" key="2">
    <source>
        <dbReference type="EMBL" id="XCH13474.1"/>
    </source>
</evidence>
<dbReference type="PANTHER" id="PTHR30411">
    <property type="entry name" value="CYTOPLASMIC PROTEIN"/>
    <property type="match status" value="1"/>
</dbReference>
<dbReference type="Gene3D" id="3.90.960.10">
    <property type="entry name" value="YbaK/aminoacyl-tRNA synthetase-associated domain"/>
    <property type="match status" value="1"/>
</dbReference>
<dbReference type="PANTHER" id="PTHR30411:SF1">
    <property type="entry name" value="CYTOPLASMIC PROTEIN"/>
    <property type="match status" value="1"/>
</dbReference>
<organism evidence="2">
    <name type="scientific">Arthrobacter sp. K5</name>
    <dbReference type="NCBI Taxonomy" id="2839623"/>
    <lineage>
        <taxon>Bacteria</taxon>
        <taxon>Bacillati</taxon>
        <taxon>Actinomycetota</taxon>
        <taxon>Actinomycetes</taxon>
        <taxon>Micrococcales</taxon>
        <taxon>Micrococcaceae</taxon>
        <taxon>Arthrobacter</taxon>
    </lineage>
</organism>
<accession>A0AAU8EV14</accession>
<dbReference type="EMBL" id="CP159279">
    <property type="protein sequence ID" value="XCH13474.1"/>
    <property type="molecule type" value="Genomic_DNA"/>
</dbReference>
<sequence>MTDTLLLPAVAEALAAHGVAHEVLECLPDLADTAEFCAHYGFSLEQAANTILVASKKVEPPRYAVCVVLGTTRLDVNRSVRALLDVKRASFADAGTTTALTGMLVGGVTAPGIVGLPVYVDQAVMDVPRVVMGGGNRSSKIVLDPAELLKLPGVEVVDGLAGARTAPSHDMQG</sequence>
<evidence type="ECO:0000259" key="1">
    <source>
        <dbReference type="Pfam" id="PF04073"/>
    </source>
</evidence>
<dbReference type="Pfam" id="PF04073">
    <property type="entry name" value="tRNA_edit"/>
    <property type="match status" value="1"/>
</dbReference>
<dbReference type="AlphaFoldDB" id="A0AAU8EV14"/>
<dbReference type="InterPro" id="IPR007214">
    <property type="entry name" value="YbaK/aa-tRNA-synth-assoc-dom"/>
</dbReference>
<dbReference type="SUPFAM" id="SSF55826">
    <property type="entry name" value="YbaK/ProRS associated domain"/>
    <property type="match status" value="1"/>
</dbReference>
<proteinExistence type="predicted"/>
<dbReference type="InterPro" id="IPR036754">
    <property type="entry name" value="YbaK/aa-tRNA-synt-asso_dom_sf"/>
</dbReference>
<reference evidence="2" key="1">
    <citation type="submission" date="2024-06" db="EMBL/GenBank/DDBJ databases">
        <title>Biodegradation of dimethachlon by Arthrobacter sp. K5: mechanistic insights and ecological implications.</title>
        <authorList>
            <person name="Hu S."/>
            <person name="Lu P."/>
        </authorList>
    </citation>
    <scope>NUCLEOTIDE SEQUENCE</scope>
    <source>
        <strain evidence="2">K5</strain>
    </source>
</reference>
<dbReference type="RefSeq" id="WP_353713252.1">
    <property type="nucleotide sequence ID" value="NZ_CP159279.1"/>
</dbReference>
<protein>
    <submittedName>
        <fullName evidence="2">YbaK/EbsC family protein</fullName>
    </submittedName>
</protein>
<dbReference type="GO" id="GO:0002161">
    <property type="term" value="F:aminoacyl-tRNA deacylase activity"/>
    <property type="evidence" value="ECO:0007669"/>
    <property type="project" value="InterPro"/>
</dbReference>
<name>A0AAU8EV14_9MICC</name>
<gene>
    <name evidence="2" type="ORF">ABRP34_11010</name>
</gene>